<organism evidence="2 3">
    <name type="scientific">Vibrio ouci</name>
    <dbReference type="NCBI Taxonomy" id="2499078"/>
    <lineage>
        <taxon>Bacteria</taxon>
        <taxon>Pseudomonadati</taxon>
        <taxon>Pseudomonadota</taxon>
        <taxon>Gammaproteobacteria</taxon>
        <taxon>Vibrionales</taxon>
        <taxon>Vibrionaceae</taxon>
        <taxon>Vibrio</taxon>
    </lineage>
</organism>
<dbReference type="NCBIfam" id="TIGR02744">
    <property type="entry name" value="TrbI_Ftype"/>
    <property type="match status" value="1"/>
</dbReference>
<feature type="signal peptide" evidence="1">
    <location>
        <begin position="1"/>
        <end position="27"/>
    </location>
</feature>
<evidence type="ECO:0000313" key="3">
    <source>
        <dbReference type="Proteomes" id="UP000297753"/>
    </source>
</evidence>
<evidence type="ECO:0000313" key="2">
    <source>
        <dbReference type="EMBL" id="TFH89366.1"/>
    </source>
</evidence>
<dbReference type="EMBL" id="SATR01000074">
    <property type="protein sequence ID" value="TFH89366.1"/>
    <property type="molecule type" value="Genomic_DNA"/>
</dbReference>
<name>A0A4Y8W9P4_9VIBR</name>
<gene>
    <name evidence="2" type="primary">trbI</name>
    <name evidence="2" type="ORF">ELS82_22605</name>
</gene>
<reference evidence="2 3" key="1">
    <citation type="submission" date="2019-01" db="EMBL/GenBank/DDBJ databases">
        <title>Vibrio BEI176 sp. nov, a marine bacterium isolated from China: eastern marignal seas.</title>
        <authorList>
            <person name="Li B."/>
        </authorList>
    </citation>
    <scope>NUCLEOTIDE SEQUENCE [LARGE SCALE GENOMIC DNA]</scope>
    <source>
        <strain evidence="2 3">BEI176</strain>
    </source>
</reference>
<comment type="caution">
    <text evidence="2">The sequence shown here is derived from an EMBL/GenBank/DDBJ whole genome shotgun (WGS) entry which is preliminary data.</text>
</comment>
<dbReference type="InterPro" id="IPR014115">
    <property type="entry name" value="TrbI_Ftype"/>
</dbReference>
<sequence length="116" mass="12880">MKTPLSTMTLMVSVSLLSALAAYALLAQNTPRLVSVDVKSTLTAYHQELVKTDISLEEQTQRLTRFADIMDEEIAKYNARHNTIALVSAAVVGGAMDITPQIQRAIVQRYQEKESR</sequence>
<evidence type="ECO:0000256" key="1">
    <source>
        <dbReference type="SAM" id="SignalP"/>
    </source>
</evidence>
<dbReference type="OrthoDB" id="5906580at2"/>
<feature type="chain" id="PRO_5021502089" evidence="1">
    <location>
        <begin position="28"/>
        <end position="116"/>
    </location>
</feature>
<protein>
    <submittedName>
        <fullName evidence="2">Type-F conjugative transfer system protein TrbI</fullName>
    </submittedName>
</protein>
<dbReference type="AlphaFoldDB" id="A0A4Y8W9P4"/>
<dbReference type="Proteomes" id="UP000297753">
    <property type="component" value="Unassembled WGS sequence"/>
</dbReference>
<keyword evidence="3" id="KW-1185">Reference proteome</keyword>
<proteinExistence type="predicted"/>
<accession>A0A4Y8W9P4</accession>
<keyword evidence="1" id="KW-0732">Signal</keyword>
<dbReference type="Pfam" id="PF09677">
    <property type="entry name" value="TrbI_Ftype"/>
    <property type="match status" value="1"/>
</dbReference>
<dbReference type="RefSeq" id="WP_134837454.1">
    <property type="nucleotide sequence ID" value="NZ_SATR01000074.1"/>
</dbReference>